<dbReference type="SUPFAM" id="SSF54060">
    <property type="entry name" value="His-Me finger endonucleases"/>
    <property type="match status" value="1"/>
</dbReference>
<proteinExistence type="predicted"/>
<dbReference type="InterPro" id="IPR044925">
    <property type="entry name" value="His-Me_finger_sf"/>
</dbReference>
<accession>A0AAW1S3Q2</accession>
<keyword evidence="3" id="KW-1185">Reference proteome</keyword>
<evidence type="ECO:0000256" key="1">
    <source>
        <dbReference type="SAM" id="MobiDB-lite"/>
    </source>
</evidence>
<evidence type="ECO:0000313" key="2">
    <source>
        <dbReference type="EMBL" id="KAK9840470.1"/>
    </source>
</evidence>
<protein>
    <recommendedName>
        <fullName evidence="4">Zinc-binding loop region of homing endonuclease domain-containing protein</fullName>
    </recommendedName>
</protein>
<name>A0AAW1S3Q2_9CHLO</name>
<comment type="caution">
    <text evidence="2">The sequence shown here is derived from an EMBL/GenBank/DDBJ whole genome shotgun (WGS) entry which is preliminary data.</text>
</comment>
<evidence type="ECO:0008006" key="4">
    <source>
        <dbReference type="Google" id="ProtNLM"/>
    </source>
</evidence>
<dbReference type="Proteomes" id="UP001438707">
    <property type="component" value="Unassembled WGS sequence"/>
</dbReference>
<dbReference type="EMBL" id="JALJOS010000004">
    <property type="protein sequence ID" value="KAK9840470.1"/>
    <property type="molecule type" value="Genomic_DNA"/>
</dbReference>
<reference evidence="2 3" key="1">
    <citation type="journal article" date="2024" name="Nat. Commun.">
        <title>Phylogenomics reveals the evolutionary origins of lichenization in chlorophyte algae.</title>
        <authorList>
            <person name="Puginier C."/>
            <person name="Libourel C."/>
            <person name="Otte J."/>
            <person name="Skaloud P."/>
            <person name="Haon M."/>
            <person name="Grisel S."/>
            <person name="Petersen M."/>
            <person name="Berrin J.G."/>
            <person name="Delaux P.M."/>
            <person name="Dal Grande F."/>
            <person name="Keller J."/>
        </authorList>
    </citation>
    <scope>NUCLEOTIDE SEQUENCE [LARGE SCALE GENOMIC DNA]</scope>
    <source>
        <strain evidence="2 3">SAG 2145</strain>
    </source>
</reference>
<organism evidence="2 3">
    <name type="scientific">Apatococcus lobatus</name>
    <dbReference type="NCBI Taxonomy" id="904363"/>
    <lineage>
        <taxon>Eukaryota</taxon>
        <taxon>Viridiplantae</taxon>
        <taxon>Chlorophyta</taxon>
        <taxon>core chlorophytes</taxon>
        <taxon>Trebouxiophyceae</taxon>
        <taxon>Chlorellales</taxon>
        <taxon>Chlorellaceae</taxon>
        <taxon>Apatococcus</taxon>
    </lineage>
</organism>
<dbReference type="AlphaFoldDB" id="A0AAW1S3Q2"/>
<feature type="region of interest" description="Disordered" evidence="1">
    <location>
        <begin position="287"/>
        <end position="324"/>
    </location>
</feature>
<gene>
    <name evidence="2" type="ORF">WJX74_010349</name>
</gene>
<sequence>MCKQRAKGACVKSGKASGLWEPGLRCRERGVQGAEGLRRSKAGLSQAGRAVRGWTGRVVPARKDAPSDDRGRRRRRGYAFDPVARRFPRALRHLNVENGDDKLTDRTAQHKAWTYLITQLVNLLLRSVKTADEHGIESWEPWGYKRFRLARSTDPCMLSRARGRRGKTHKPIHFKPEQAENAWASCTLTQMPDARWRARFTDVPDFVSQRYNDSAALRKRHKSLLGYARPCNSRTISVAALICWWAYGPPRDDRDMATHFVCGQHRCLNPRHIGWATAADNARHYRRHQQTLHSTSPADRRWPKPRRASPPPRRLRQSGSSEED</sequence>
<evidence type="ECO:0000313" key="3">
    <source>
        <dbReference type="Proteomes" id="UP001438707"/>
    </source>
</evidence>